<dbReference type="KEGG" id="csal:NBC122_02529"/>
<evidence type="ECO:0000313" key="4">
    <source>
        <dbReference type="EMBL" id="QBO59333.1"/>
    </source>
</evidence>
<sequence length="143" mass="16558">MKTLERINTLPTFESMMEDFWNTDGFLNQPMLAKNNYPNVNILDQDSKYEITVSAPGFKKEDFKLDLDNGFLSISAETSKESKEEKKNYLRREFSTSSFCRSFRLPDNVTDEQIKANYKDGLLSINIAKVDNGKTNHKQIKIE</sequence>
<keyword evidence="5" id="KW-1185">Reference proteome</keyword>
<dbReference type="SUPFAM" id="SSF49764">
    <property type="entry name" value="HSP20-like chaperones"/>
    <property type="match status" value="1"/>
</dbReference>
<evidence type="ECO:0000256" key="2">
    <source>
        <dbReference type="RuleBase" id="RU003616"/>
    </source>
</evidence>
<dbReference type="InterPro" id="IPR008978">
    <property type="entry name" value="HSP20-like_chaperone"/>
</dbReference>
<gene>
    <name evidence="4" type="ORF">NBC122_02529</name>
</gene>
<evidence type="ECO:0000256" key="1">
    <source>
        <dbReference type="PROSITE-ProRule" id="PRU00285"/>
    </source>
</evidence>
<proteinExistence type="inferred from homology"/>
<dbReference type="Gene3D" id="2.60.40.790">
    <property type="match status" value="1"/>
</dbReference>
<dbReference type="RefSeq" id="WP_133440685.1">
    <property type="nucleotide sequence ID" value="NZ_CP037954.1"/>
</dbReference>
<evidence type="ECO:0000313" key="5">
    <source>
        <dbReference type="Proteomes" id="UP000294419"/>
    </source>
</evidence>
<comment type="similarity">
    <text evidence="1 2">Belongs to the small heat shock protein (HSP20) family.</text>
</comment>
<dbReference type="CDD" id="cd06464">
    <property type="entry name" value="ACD_sHsps-like"/>
    <property type="match status" value="1"/>
</dbReference>
<accession>A0A4P6ZHY5</accession>
<name>A0A4P6ZHY5_9FLAO</name>
<dbReference type="PANTHER" id="PTHR11527">
    <property type="entry name" value="HEAT-SHOCK PROTEIN 20 FAMILY MEMBER"/>
    <property type="match status" value="1"/>
</dbReference>
<dbReference type="PROSITE" id="PS01031">
    <property type="entry name" value="SHSP"/>
    <property type="match status" value="1"/>
</dbReference>
<dbReference type="Proteomes" id="UP000294419">
    <property type="component" value="Chromosome"/>
</dbReference>
<dbReference type="EMBL" id="CP037954">
    <property type="protein sequence ID" value="QBO59333.1"/>
    <property type="molecule type" value="Genomic_DNA"/>
</dbReference>
<reference evidence="4 5" key="1">
    <citation type="submission" date="2019-03" db="EMBL/GenBank/DDBJ databases">
        <authorList>
            <person name="Kim H."/>
            <person name="Yu S.-M."/>
        </authorList>
    </citation>
    <scope>NUCLEOTIDE SEQUENCE [LARGE SCALE GENOMIC DNA]</scope>
    <source>
        <strain evidence="4 5">NBC122</strain>
    </source>
</reference>
<dbReference type="OrthoDB" id="9814487at2"/>
<dbReference type="AlphaFoldDB" id="A0A4P6ZHY5"/>
<evidence type="ECO:0000259" key="3">
    <source>
        <dbReference type="PROSITE" id="PS01031"/>
    </source>
</evidence>
<dbReference type="Pfam" id="PF00011">
    <property type="entry name" value="HSP20"/>
    <property type="match status" value="1"/>
</dbReference>
<protein>
    <submittedName>
        <fullName evidence="4">Putative Hsp20 family chaperone</fullName>
    </submittedName>
</protein>
<organism evidence="4 5">
    <name type="scientific">Chryseobacterium salivictor</name>
    <dbReference type="NCBI Taxonomy" id="2547600"/>
    <lineage>
        <taxon>Bacteria</taxon>
        <taxon>Pseudomonadati</taxon>
        <taxon>Bacteroidota</taxon>
        <taxon>Flavobacteriia</taxon>
        <taxon>Flavobacteriales</taxon>
        <taxon>Weeksellaceae</taxon>
        <taxon>Chryseobacterium group</taxon>
        <taxon>Chryseobacterium</taxon>
    </lineage>
</organism>
<dbReference type="InterPro" id="IPR031107">
    <property type="entry name" value="Small_HSP"/>
</dbReference>
<feature type="domain" description="SHSP" evidence="3">
    <location>
        <begin position="31"/>
        <end position="143"/>
    </location>
</feature>
<dbReference type="InterPro" id="IPR002068">
    <property type="entry name" value="A-crystallin/Hsp20_dom"/>
</dbReference>